<keyword evidence="2" id="KW-1185">Reference proteome</keyword>
<protein>
    <submittedName>
        <fullName evidence="1">Uncharacterized protein</fullName>
    </submittedName>
</protein>
<proteinExistence type="predicted"/>
<dbReference type="Proteomes" id="UP000308600">
    <property type="component" value="Unassembled WGS sequence"/>
</dbReference>
<sequence length="179" mass="19762">MRSGPFSCNGILNLNGTRQKQGQRPLRTPHSIDPRCNVDIQKWIHRRLTSSRRTASYAALTLALTWISKIRPTATRCLIASPTALSSCAMARSSSLTGKAHTELWYWQLRLQVDAVSKAAAMHRLLHVIRSGPCGLSLSGCIMPRGYQLPCLNSLSIFDLLLAIHGIEVPYDSPPPQTC</sequence>
<evidence type="ECO:0000313" key="2">
    <source>
        <dbReference type="Proteomes" id="UP000308600"/>
    </source>
</evidence>
<gene>
    <name evidence="1" type="ORF">BDN72DRAFT_127031</name>
</gene>
<accession>A0ACD3APR6</accession>
<name>A0ACD3APR6_9AGAR</name>
<reference evidence="1 2" key="1">
    <citation type="journal article" date="2019" name="Nat. Ecol. Evol.">
        <title>Megaphylogeny resolves global patterns of mushroom evolution.</title>
        <authorList>
            <person name="Varga T."/>
            <person name="Krizsan K."/>
            <person name="Foldi C."/>
            <person name="Dima B."/>
            <person name="Sanchez-Garcia M."/>
            <person name="Sanchez-Ramirez S."/>
            <person name="Szollosi G.J."/>
            <person name="Szarkandi J.G."/>
            <person name="Papp V."/>
            <person name="Albert L."/>
            <person name="Andreopoulos W."/>
            <person name="Angelini C."/>
            <person name="Antonin V."/>
            <person name="Barry K.W."/>
            <person name="Bougher N.L."/>
            <person name="Buchanan P."/>
            <person name="Buyck B."/>
            <person name="Bense V."/>
            <person name="Catcheside P."/>
            <person name="Chovatia M."/>
            <person name="Cooper J."/>
            <person name="Damon W."/>
            <person name="Desjardin D."/>
            <person name="Finy P."/>
            <person name="Geml J."/>
            <person name="Haridas S."/>
            <person name="Hughes K."/>
            <person name="Justo A."/>
            <person name="Karasinski D."/>
            <person name="Kautmanova I."/>
            <person name="Kiss B."/>
            <person name="Kocsube S."/>
            <person name="Kotiranta H."/>
            <person name="LaButti K.M."/>
            <person name="Lechner B.E."/>
            <person name="Liimatainen K."/>
            <person name="Lipzen A."/>
            <person name="Lukacs Z."/>
            <person name="Mihaltcheva S."/>
            <person name="Morgado L.N."/>
            <person name="Niskanen T."/>
            <person name="Noordeloos M.E."/>
            <person name="Ohm R.A."/>
            <person name="Ortiz-Santana B."/>
            <person name="Ovrebo C."/>
            <person name="Racz N."/>
            <person name="Riley R."/>
            <person name="Savchenko A."/>
            <person name="Shiryaev A."/>
            <person name="Soop K."/>
            <person name="Spirin V."/>
            <person name="Szebenyi C."/>
            <person name="Tomsovsky M."/>
            <person name="Tulloss R.E."/>
            <person name="Uehling J."/>
            <person name="Grigoriev I.V."/>
            <person name="Vagvolgyi C."/>
            <person name="Papp T."/>
            <person name="Martin F.M."/>
            <person name="Miettinen O."/>
            <person name="Hibbett D.S."/>
            <person name="Nagy L.G."/>
        </authorList>
    </citation>
    <scope>NUCLEOTIDE SEQUENCE [LARGE SCALE GENOMIC DNA]</scope>
    <source>
        <strain evidence="1 2">NL-1719</strain>
    </source>
</reference>
<evidence type="ECO:0000313" key="1">
    <source>
        <dbReference type="EMBL" id="TFK66907.1"/>
    </source>
</evidence>
<organism evidence="1 2">
    <name type="scientific">Pluteus cervinus</name>
    <dbReference type="NCBI Taxonomy" id="181527"/>
    <lineage>
        <taxon>Eukaryota</taxon>
        <taxon>Fungi</taxon>
        <taxon>Dikarya</taxon>
        <taxon>Basidiomycota</taxon>
        <taxon>Agaricomycotina</taxon>
        <taxon>Agaricomycetes</taxon>
        <taxon>Agaricomycetidae</taxon>
        <taxon>Agaricales</taxon>
        <taxon>Pluteineae</taxon>
        <taxon>Pluteaceae</taxon>
        <taxon>Pluteus</taxon>
    </lineage>
</organism>
<dbReference type="EMBL" id="ML208391">
    <property type="protein sequence ID" value="TFK66907.1"/>
    <property type="molecule type" value="Genomic_DNA"/>
</dbReference>